<dbReference type="PANTHER" id="PTHR46082">
    <property type="entry name" value="ATP/GTP-BINDING PROTEIN-RELATED"/>
    <property type="match status" value="1"/>
</dbReference>
<proteinExistence type="predicted"/>
<accession>A0A0C3GD77</accession>
<dbReference type="InterPro" id="IPR019734">
    <property type="entry name" value="TPR_rpt"/>
</dbReference>
<reference evidence="1 2" key="1">
    <citation type="submission" date="2014-04" db="EMBL/GenBank/DDBJ databases">
        <authorList>
            <consortium name="DOE Joint Genome Institute"/>
            <person name="Kuo A."/>
            <person name="Martino E."/>
            <person name="Perotto S."/>
            <person name="Kohler A."/>
            <person name="Nagy L.G."/>
            <person name="Floudas D."/>
            <person name="Copeland A."/>
            <person name="Barry K.W."/>
            <person name="Cichocki N."/>
            <person name="Veneault-Fourrey C."/>
            <person name="LaButti K."/>
            <person name="Lindquist E.A."/>
            <person name="Lipzen A."/>
            <person name="Lundell T."/>
            <person name="Morin E."/>
            <person name="Murat C."/>
            <person name="Sun H."/>
            <person name="Tunlid A."/>
            <person name="Henrissat B."/>
            <person name="Grigoriev I.V."/>
            <person name="Hibbett D.S."/>
            <person name="Martin F."/>
            <person name="Nordberg H.P."/>
            <person name="Cantor M.N."/>
            <person name="Hua S.X."/>
        </authorList>
    </citation>
    <scope>NUCLEOTIDE SEQUENCE [LARGE SCALE GENOMIC DNA]</scope>
    <source>
        <strain evidence="1 2">Zn</strain>
    </source>
</reference>
<evidence type="ECO:0000313" key="2">
    <source>
        <dbReference type="Proteomes" id="UP000054321"/>
    </source>
</evidence>
<dbReference type="STRING" id="913774.A0A0C3GD77"/>
<dbReference type="Pfam" id="PF13374">
    <property type="entry name" value="TPR_10"/>
    <property type="match status" value="2"/>
</dbReference>
<dbReference type="PRINTS" id="PR00381">
    <property type="entry name" value="KINESINLIGHT"/>
</dbReference>
<dbReference type="InterPro" id="IPR053137">
    <property type="entry name" value="NLR-like"/>
</dbReference>
<dbReference type="PANTHER" id="PTHR46082:SF6">
    <property type="entry name" value="AAA+ ATPASE DOMAIN-CONTAINING PROTEIN-RELATED"/>
    <property type="match status" value="1"/>
</dbReference>
<dbReference type="InterPro" id="IPR011990">
    <property type="entry name" value="TPR-like_helical_dom_sf"/>
</dbReference>
<dbReference type="SMART" id="SM00028">
    <property type="entry name" value="TPR"/>
    <property type="match status" value="8"/>
</dbReference>
<dbReference type="OrthoDB" id="1658288at2759"/>
<dbReference type="Pfam" id="PF13424">
    <property type="entry name" value="TPR_12"/>
    <property type="match status" value="3"/>
</dbReference>
<dbReference type="Gene3D" id="1.25.40.10">
    <property type="entry name" value="Tetratricopeptide repeat domain"/>
    <property type="match status" value="3"/>
</dbReference>
<dbReference type="SUPFAM" id="SSF52540">
    <property type="entry name" value="P-loop containing nucleoside triphosphate hydrolases"/>
    <property type="match status" value="1"/>
</dbReference>
<sequence>MVPFPRDPKFVGRENVMQEITSRLQIQRRTALCGIGGIGKSQIAIEYCYTWRDRHPDNHVFWSHASTFDSFEQSYRDIAKAMSIPGTEDTQAGSLILVRDWLSKAENGSWLFVLDNADDLDLFFGVCSLTTTSNHRHISNFLPENANSVIIITTRDKRIGQRFTDQEGAIMITSLASKDAEQLLLSKIPPLDRVNHENLQTLVEILGKIPLAITQAAAFIQENSMLVQTYIEELKASDSDLQDYLDESLPDPRRYPHSENSVTRTWKLSFDQIAKHFPRAANILSLMVQLDRQAIPKAFLKQKSERSIEFNKAIGILQAYSLIKTERGESSFEVHRLIQLSTQRWLSLQHKQTEWQEKALELMAEAFPSGDYGTWKECESLLLHAKCVTKHNYTHDSLLLQRADLLENMARYDQSQGRFEATYLQYKDVLRIRDSILGKTHPSTLTTMSNLALALNSQGKYAEAETINRQTLELKEEVLGKTHPSTLITMSNLAHVLNRQGKYAEAETINRQTLKLKEEEEVLGKTHPETLATISNLAQVLNSQGKYAEAETINRQTLKLKEEVLGKTHPSMLITMGNLALVLNRQGKHAEAETINRQTLKLLEEVLGKTHPTTLATISNLALALNSQGKYAEAETINRQTLELKEEVLGKTHPSTLATISNLALALNSQGKYAEAETINRQTLELLEEVLGKTHPETLITMGNLAQVLDNQGKYAEAETINRQTLKLKEEVLGKTHPSTLTSVYCLAHLLQKKEEYEEASLLYQRACTGYKLSLGSEHPTTIACINHYSMMLEGIKEG</sequence>
<organism evidence="1 2">
    <name type="scientific">Oidiodendron maius (strain Zn)</name>
    <dbReference type="NCBI Taxonomy" id="913774"/>
    <lineage>
        <taxon>Eukaryota</taxon>
        <taxon>Fungi</taxon>
        <taxon>Dikarya</taxon>
        <taxon>Ascomycota</taxon>
        <taxon>Pezizomycotina</taxon>
        <taxon>Leotiomycetes</taxon>
        <taxon>Leotiomycetes incertae sedis</taxon>
        <taxon>Myxotrichaceae</taxon>
        <taxon>Oidiodendron</taxon>
    </lineage>
</organism>
<dbReference type="EMBL" id="KN832891">
    <property type="protein sequence ID" value="KIM94105.1"/>
    <property type="molecule type" value="Genomic_DNA"/>
</dbReference>
<dbReference type="InParanoid" id="A0A0C3GD77"/>
<dbReference type="SUPFAM" id="SSF48452">
    <property type="entry name" value="TPR-like"/>
    <property type="match status" value="1"/>
</dbReference>
<dbReference type="Gene3D" id="3.40.50.300">
    <property type="entry name" value="P-loop containing nucleotide triphosphate hydrolases"/>
    <property type="match status" value="1"/>
</dbReference>
<dbReference type="HOGENOM" id="CLU_000288_125_8_1"/>
<dbReference type="GO" id="GO:0043531">
    <property type="term" value="F:ADP binding"/>
    <property type="evidence" value="ECO:0007669"/>
    <property type="project" value="InterPro"/>
</dbReference>
<reference evidence="2" key="2">
    <citation type="submission" date="2015-01" db="EMBL/GenBank/DDBJ databases">
        <title>Evolutionary Origins and Diversification of the Mycorrhizal Mutualists.</title>
        <authorList>
            <consortium name="DOE Joint Genome Institute"/>
            <consortium name="Mycorrhizal Genomics Consortium"/>
            <person name="Kohler A."/>
            <person name="Kuo A."/>
            <person name="Nagy L.G."/>
            <person name="Floudas D."/>
            <person name="Copeland A."/>
            <person name="Barry K.W."/>
            <person name="Cichocki N."/>
            <person name="Veneault-Fourrey C."/>
            <person name="LaButti K."/>
            <person name="Lindquist E.A."/>
            <person name="Lipzen A."/>
            <person name="Lundell T."/>
            <person name="Morin E."/>
            <person name="Murat C."/>
            <person name="Riley R."/>
            <person name="Ohm R."/>
            <person name="Sun H."/>
            <person name="Tunlid A."/>
            <person name="Henrissat B."/>
            <person name="Grigoriev I.V."/>
            <person name="Hibbett D.S."/>
            <person name="Martin F."/>
        </authorList>
    </citation>
    <scope>NUCLEOTIDE SEQUENCE [LARGE SCALE GENOMIC DNA]</scope>
    <source>
        <strain evidence="2">Zn</strain>
    </source>
</reference>
<gene>
    <name evidence="1" type="ORF">OIDMADRAFT_207741</name>
</gene>
<dbReference type="InterPro" id="IPR027417">
    <property type="entry name" value="P-loop_NTPase"/>
</dbReference>
<evidence type="ECO:0000313" key="1">
    <source>
        <dbReference type="EMBL" id="KIM94105.1"/>
    </source>
</evidence>
<dbReference type="Proteomes" id="UP000054321">
    <property type="component" value="Unassembled WGS sequence"/>
</dbReference>
<name>A0A0C3GD77_OIDMZ</name>
<keyword evidence="2" id="KW-1185">Reference proteome</keyword>
<protein>
    <submittedName>
        <fullName evidence="1">Uncharacterized protein</fullName>
    </submittedName>
</protein>
<dbReference type="AlphaFoldDB" id="A0A0C3GD77"/>